<protein>
    <submittedName>
        <fullName evidence="1">Uncharacterized protein</fullName>
    </submittedName>
</protein>
<dbReference type="EMBL" id="CP039396">
    <property type="protein sequence ID" value="QCD40982.1"/>
    <property type="molecule type" value="Genomic_DNA"/>
</dbReference>
<name>A0A4P7VZU9_9BACT</name>
<gene>
    <name evidence="1" type="ORF">E7747_00895</name>
</gene>
<dbReference type="RefSeq" id="WP_136413494.1">
    <property type="nucleotide sequence ID" value="NZ_CP039396.1"/>
</dbReference>
<evidence type="ECO:0000313" key="2">
    <source>
        <dbReference type="Proteomes" id="UP000297149"/>
    </source>
</evidence>
<keyword evidence="2" id="KW-1185">Reference proteome</keyword>
<evidence type="ECO:0000313" key="1">
    <source>
        <dbReference type="EMBL" id="QCD40982.1"/>
    </source>
</evidence>
<organism evidence="1 2">
    <name type="scientific">Duncaniella dubosii</name>
    <dbReference type="NCBI Taxonomy" id="2518971"/>
    <lineage>
        <taxon>Bacteria</taxon>
        <taxon>Pseudomonadati</taxon>
        <taxon>Bacteroidota</taxon>
        <taxon>Bacteroidia</taxon>
        <taxon>Bacteroidales</taxon>
        <taxon>Muribaculaceae</taxon>
        <taxon>Duncaniella</taxon>
    </lineage>
</organism>
<proteinExistence type="predicted"/>
<accession>A0A4P7VZU9</accession>
<dbReference type="Proteomes" id="UP000297149">
    <property type="component" value="Chromosome"/>
</dbReference>
<sequence length="151" mass="16884">MTGILQALTVAKTGGIVYLNHHRDEAVREAYRGFHQYNITEEAGKLVIWNRHTRIDVAEALKNFAEVECSVTKDDFIVAVIRKTGPVSRSLCSPESTAVSAMDILQATVCHFHSFPASASYQLSRLVTTAGHRTMRIIPFSWVKAIKRLLK</sequence>
<dbReference type="KEGG" id="ddb:E7747_00895"/>
<reference evidence="2" key="1">
    <citation type="submission" date="2019-02" db="EMBL/GenBank/DDBJ databases">
        <title>Isolation and identification of novel species under the genus Muribaculum.</title>
        <authorList>
            <person name="Miyake S."/>
            <person name="Ding Y."/>
            <person name="Low A."/>
            <person name="Soh M."/>
            <person name="Seedorf H."/>
        </authorList>
    </citation>
    <scope>NUCLEOTIDE SEQUENCE [LARGE SCALE GENOMIC DNA]</scope>
    <source>
        <strain evidence="2">H5</strain>
    </source>
</reference>
<dbReference type="AlphaFoldDB" id="A0A4P7VZU9"/>